<organism evidence="5 6">
    <name type="scientific">Mangrovactinospora gilvigrisea</name>
    <dbReference type="NCBI Taxonomy" id="1428644"/>
    <lineage>
        <taxon>Bacteria</taxon>
        <taxon>Bacillati</taxon>
        <taxon>Actinomycetota</taxon>
        <taxon>Actinomycetes</taxon>
        <taxon>Kitasatosporales</taxon>
        <taxon>Streptomycetaceae</taxon>
        <taxon>Mangrovactinospora</taxon>
    </lineage>
</organism>
<proteinExistence type="predicted"/>
<dbReference type="PROSITE" id="PS50949">
    <property type="entry name" value="HTH_GNTR"/>
    <property type="match status" value="1"/>
</dbReference>
<name>A0A1J7BF52_9ACTN</name>
<sequence length="239" mass="24909">MTSTSASTTTAGGTLVQQTIGRIERSIESGEWPVGTRLPAEGLLVSELGVGRNTVREAVRALCHTGLLEARRGDGTYVRAASDLGAALKRRLRRAELGHILQVRLALEREAAVGAAGARSEADLAAILSALVARRRVLDSGDIDVIADRDHEFHRAIVRAAGNPLLADLYESIASAVRDSIADLHPLWDEGAPGEAAHEDLADAIARGDAGAAAEAARAHAAEVAVTLERIDASGADAP</sequence>
<dbReference type="Proteomes" id="UP000243342">
    <property type="component" value="Unassembled WGS sequence"/>
</dbReference>
<evidence type="ECO:0000313" key="6">
    <source>
        <dbReference type="Proteomes" id="UP000243342"/>
    </source>
</evidence>
<keyword evidence="3" id="KW-0804">Transcription</keyword>
<dbReference type="InterPro" id="IPR036388">
    <property type="entry name" value="WH-like_DNA-bd_sf"/>
</dbReference>
<dbReference type="SUPFAM" id="SSF46785">
    <property type="entry name" value="Winged helix' DNA-binding domain"/>
    <property type="match status" value="1"/>
</dbReference>
<dbReference type="InterPro" id="IPR008920">
    <property type="entry name" value="TF_FadR/GntR_C"/>
</dbReference>
<dbReference type="InterPro" id="IPR000524">
    <property type="entry name" value="Tscrpt_reg_HTH_GntR"/>
</dbReference>
<dbReference type="GO" id="GO:0003677">
    <property type="term" value="F:DNA binding"/>
    <property type="evidence" value="ECO:0007669"/>
    <property type="project" value="UniProtKB-KW"/>
</dbReference>
<dbReference type="PANTHER" id="PTHR43537">
    <property type="entry name" value="TRANSCRIPTIONAL REGULATOR, GNTR FAMILY"/>
    <property type="match status" value="1"/>
</dbReference>
<dbReference type="RefSeq" id="WP_071656738.1">
    <property type="nucleotide sequence ID" value="NZ_MLCF01000057.1"/>
</dbReference>
<dbReference type="OrthoDB" id="5450856at2"/>
<evidence type="ECO:0000256" key="1">
    <source>
        <dbReference type="ARBA" id="ARBA00023015"/>
    </source>
</evidence>
<feature type="domain" description="HTH gntR-type" evidence="4">
    <location>
        <begin position="13"/>
        <end position="81"/>
    </location>
</feature>
<dbReference type="Gene3D" id="1.10.10.10">
    <property type="entry name" value="Winged helix-like DNA-binding domain superfamily/Winged helix DNA-binding domain"/>
    <property type="match status" value="1"/>
</dbReference>
<dbReference type="EMBL" id="MLCF01000057">
    <property type="protein sequence ID" value="OIV37315.1"/>
    <property type="molecule type" value="Genomic_DNA"/>
</dbReference>
<dbReference type="PRINTS" id="PR00035">
    <property type="entry name" value="HTHGNTR"/>
</dbReference>
<dbReference type="SMART" id="SM00345">
    <property type="entry name" value="HTH_GNTR"/>
    <property type="match status" value="1"/>
</dbReference>
<dbReference type="Pfam" id="PF07729">
    <property type="entry name" value="FCD"/>
    <property type="match status" value="1"/>
</dbReference>
<gene>
    <name evidence="5" type="ORF">BIV57_11750</name>
</gene>
<keyword evidence="6" id="KW-1185">Reference proteome</keyword>
<keyword evidence="1" id="KW-0805">Transcription regulation</keyword>
<comment type="caution">
    <text evidence="5">The sequence shown here is derived from an EMBL/GenBank/DDBJ whole genome shotgun (WGS) entry which is preliminary data.</text>
</comment>
<reference evidence="5 6" key="1">
    <citation type="submission" date="2016-10" db="EMBL/GenBank/DDBJ databases">
        <title>Genome sequence of Streptomyces gilvigriseus MUSC 26.</title>
        <authorList>
            <person name="Lee L.-H."/>
            <person name="Ser H.-L."/>
        </authorList>
    </citation>
    <scope>NUCLEOTIDE SEQUENCE [LARGE SCALE GENOMIC DNA]</scope>
    <source>
        <strain evidence="5 6">MUSC 26</strain>
    </source>
</reference>
<dbReference type="CDD" id="cd07377">
    <property type="entry name" value="WHTH_GntR"/>
    <property type="match status" value="1"/>
</dbReference>
<evidence type="ECO:0000256" key="2">
    <source>
        <dbReference type="ARBA" id="ARBA00023125"/>
    </source>
</evidence>
<protein>
    <recommendedName>
        <fullName evidence="4">HTH gntR-type domain-containing protein</fullName>
    </recommendedName>
</protein>
<dbReference type="STRING" id="1428644.BIV57_11750"/>
<dbReference type="AlphaFoldDB" id="A0A1J7BF52"/>
<dbReference type="InterPro" id="IPR036390">
    <property type="entry name" value="WH_DNA-bd_sf"/>
</dbReference>
<evidence type="ECO:0000256" key="3">
    <source>
        <dbReference type="ARBA" id="ARBA00023163"/>
    </source>
</evidence>
<dbReference type="GO" id="GO:0003700">
    <property type="term" value="F:DNA-binding transcription factor activity"/>
    <property type="evidence" value="ECO:0007669"/>
    <property type="project" value="InterPro"/>
</dbReference>
<accession>A0A1J7BF52</accession>
<dbReference type="PANTHER" id="PTHR43537:SF47">
    <property type="entry name" value="REGULATORY PROTEIN GNTR HTH"/>
    <property type="match status" value="1"/>
</dbReference>
<dbReference type="Pfam" id="PF00392">
    <property type="entry name" value="GntR"/>
    <property type="match status" value="1"/>
</dbReference>
<keyword evidence="2" id="KW-0238">DNA-binding</keyword>
<dbReference type="Gene3D" id="1.20.120.530">
    <property type="entry name" value="GntR ligand-binding domain-like"/>
    <property type="match status" value="1"/>
</dbReference>
<dbReference type="InterPro" id="IPR011711">
    <property type="entry name" value="GntR_C"/>
</dbReference>
<evidence type="ECO:0000313" key="5">
    <source>
        <dbReference type="EMBL" id="OIV37315.1"/>
    </source>
</evidence>
<dbReference type="SUPFAM" id="SSF48008">
    <property type="entry name" value="GntR ligand-binding domain-like"/>
    <property type="match status" value="1"/>
</dbReference>
<dbReference type="SMART" id="SM00895">
    <property type="entry name" value="FCD"/>
    <property type="match status" value="1"/>
</dbReference>
<evidence type="ECO:0000259" key="4">
    <source>
        <dbReference type="PROSITE" id="PS50949"/>
    </source>
</evidence>